<protein>
    <submittedName>
        <fullName evidence="2">Uncharacterized protein</fullName>
    </submittedName>
</protein>
<accession>A0A212K2U8</accession>
<evidence type="ECO:0000256" key="1">
    <source>
        <dbReference type="SAM" id="MobiDB-lite"/>
    </source>
</evidence>
<organism evidence="2">
    <name type="scientific">uncultured delta proteobacterium</name>
    <dbReference type="NCBI Taxonomy" id="34034"/>
    <lineage>
        <taxon>Bacteria</taxon>
        <taxon>Deltaproteobacteria</taxon>
        <taxon>environmental samples</taxon>
    </lineage>
</organism>
<proteinExistence type="predicted"/>
<name>A0A212K2U8_9DELT</name>
<evidence type="ECO:0000313" key="2">
    <source>
        <dbReference type="EMBL" id="SBW06003.1"/>
    </source>
</evidence>
<sequence>MRLFFVMLFAVWTAGVGTSLWYNISLLQSHARDSARIQAVTAFEKDVIYRRWNSINGGVFVATGDGKLEPNRYLPREGREITTSAAKPTPRSTRPS</sequence>
<dbReference type="AlphaFoldDB" id="A0A212K2U8"/>
<feature type="region of interest" description="Disordered" evidence="1">
    <location>
        <begin position="72"/>
        <end position="96"/>
    </location>
</feature>
<dbReference type="EMBL" id="FLUQ01000002">
    <property type="protein sequence ID" value="SBW06003.1"/>
    <property type="molecule type" value="Genomic_DNA"/>
</dbReference>
<feature type="compositionally biased region" description="Polar residues" evidence="1">
    <location>
        <begin position="81"/>
        <end position="96"/>
    </location>
</feature>
<gene>
    <name evidence="2" type="ORF">KL86DPRO_20586</name>
</gene>
<reference evidence="2" key="1">
    <citation type="submission" date="2016-04" db="EMBL/GenBank/DDBJ databases">
        <authorList>
            <person name="Evans L.H."/>
            <person name="Alamgir A."/>
            <person name="Owens N."/>
            <person name="Weber N.D."/>
            <person name="Virtaneva K."/>
            <person name="Barbian K."/>
            <person name="Babar A."/>
            <person name="Rosenke K."/>
        </authorList>
    </citation>
    <scope>NUCLEOTIDE SEQUENCE</scope>
    <source>
        <strain evidence="2">86</strain>
    </source>
</reference>